<dbReference type="SUPFAM" id="SSF52047">
    <property type="entry name" value="RNI-like"/>
    <property type="match status" value="1"/>
</dbReference>
<dbReference type="PANTHER" id="PTHR35545:SF22">
    <property type="entry name" value="F-BOX DOMAIN-CONTAINING PROTEIN"/>
    <property type="match status" value="1"/>
</dbReference>
<evidence type="ECO:0000256" key="1">
    <source>
        <dbReference type="SAM" id="MobiDB-lite"/>
    </source>
</evidence>
<dbReference type="EnsemblPlants" id="EMT07434">
    <property type="protein sequence ID" value="EMT07434"/>
    <property type="gene ID" value="F775_11952"/>
</dbReference>
<organism evidence="2">
    <name type="scientific">Aegilops tauschii</name>
    <name type="common">Tausch's goatgrass</name>
    <name type="synonym">Aegilops squarrosa</name>
    <dbReference type="NCBI Taxonomy" id="37682"/>
    <lineage>
        <taxon>Eukaryota</taxon>
        <taxon>Viridiplantae</taxon>
        <taxon>Streptophyta</taxon>
        <taxon>Embryophyta</taxon>
        <taxon>Tracheophyta</taxon>
        <taxon>Spermatophyta</taxon>
        <taxon>Magnoliopsida</taxon>
        <taxon>Liliopsida</taxon>
        <taxon>Poales</taxon>
        <taxon>Poaceae</taxon>
        <taxon>BOP clade</taxon>
        <taxon>Pooideae</taxon>
        <taxon>Triticodae</taxon>
        <taxon>Triticeae</taxon>
        <taxon>Triticinae</taxon>
        <taxon>Aegilops</taxon>
    </lineage>
</organism>
<evidence type="ECO:0008006" key="3">
    <source>
        <dbReference type="Google" id="ProtNLM"/>
    </source>
</evidence>
<evidence type="ECO:0000313" key="2">
    <source>
        <dbReference type="EnsemblPlants" id="EMT07434"/>
    </source>
</evidence>
<reference evidence="2" key="1">
    <citation type="submission" date="2015-06" db="UniProtKB">
        <authorList>
            <consortium name="EnsemblPlants"/>
        </authorList>
    </citation>
    <scope>IDENTIFICATION</scope>
</reference>
<accession>M8BKZ0</accession>
<dbReference type="ExpressionAtlas" id="M8BKZ0">
    <property type="expression patterns" value="baseline"/>
</dbReference>
<name>M8BKZ0_AEGTA</name>
<feature type="region of interest" description="Disordered" evidence="1">
    <location>
        <begin position="444"/>
        <end position="501"/>
    </location>
</feature>
<sequence>MTRKDLLRRRRACGNDRLSALPDDLLLLILPRPASRTAHGAAALSKRWAHLPRELTALDLKATDTLPQRYRRCLLRRREATRSLRLAQNARKLEDIAGRYQRRAMRSMVASVRSLLASGLHRRVNRLSLEIFEDSTSACINSLIVDAVDSWGVQDLVVVATPTERTVNTPPAYDFPHGRISRKPGESRLQSLKLANCLPPPLEGFTALTTLILQDLPRSTPAAVYRRAIAACPQLQILHLIHCGYKSKAFALSGIRELLVDGPLMLVEIRSLPKLQSLTVLHATLLLSSAASPCLEHASFVFSVDQREGSSFRYNSKLETISAILMRFFQGAVGMTDLALRIAGPGMWIALKNPVCQMANVRRLLIADVPSFWDVSGSGPHLLIDAAPLLESIHVHVPKPEKEPCQKTPRPPSTARHHRHLKELVVVGFQGTETLLEFWATPSSTDTRQRVENRRQSLCQVSPSAKATRRTPFRQTGFCQEPEHGHSAKTLPRAKQYHSAK</sequence>
<proteinExistence type="predicted"/>
<dbReference type="AlphaFoldDB" id="M8BKZ0"/>
<feature type="compositionally biased region" description="Polar residues" evidence="1">
    <location>
        <begin position="456"/>
        <end position="465"/>
    </location>
</feature>
<dbReference type="PANTHER" id="PTHR35545">
    <property type="entry name" value="F-BOX DOMAIN-CONTAINING PROTEIN"/>
    <property type="match status" value="1"/>
</dbReference>
<protein>
    <recommendedName>
        <fullName evidence="3">F-box domain-containing protein</fullName>
    </recommendedName>
</protein>